<keyword evidence="2 10" id="KW-0723">Serine/threonine-protein kinase</keyword>
<dbReference type="InterPro" id="IPR011009">
    <property type="entry name" value="Kinase-like_dom_sf"/>
</dbReference>
<dbReference type="GO" id="GO:0106310">
    <property type="term" value="F:protein serine kinase activity"/>
    <property type="evidence" value="ECO:0007669"/>
    <property type="project" value="UniProtKB-UniRule"/>
</dbReference>
<dbReference type="GO" id="GO:0043066">
    <property type="term" value="P:negative regulation of apoptotic process"/>
    <property type="evidence" value="ECO:0007669"/>
    <property type="project" value="UniProtKB-UniRule"/>
</dbReference>
<comment type="function">
    <text evidence="10">Proto-oncogene with serine/threonine kinase activity involved in cell survival and cell proliferation.</text>
</comment>
<evidence type="ECO:0000259" key="14">
    <source>
        <dbReference type="PROSITE" id="PS50011"/>
    </source>
</evidence>
<evidence type="ECO:0000256" key="13">
    <source>
        <dbReference type="PROSITE-ProRule" id="PRU10141"/>
    </source>
</evidence>
<reference evidence="16" key="1">
    <citation type="journal article" date="2004" name="Nature">
        <title>Genome duplication in the teleost fish Tetraodon nigroviridis reveals the early vertebrate proto-karyotype.</title>
        <authorList>
            <person name="Jaillon O."/>
            <person name="Aury J.-M."/>
            <person name="Brunet F."/>
            <person name="Petit J.-L."/>
            <person name="Stange-Thomann N."/>
            <person name="Mauceli E."/>
            <person name="Bouneau L."/>
            <person name="Fischer C."/>
            <person name="Ozouf-Costaz C."/>
            <person name="Bernot A."/>
            <person name="Nicaud S."/>
            <person name="Jaffe D."/>
            <person name="Fisher S."/>
            <person name="Lutfalla G."/>
            <person name="Dossat C."/>
            <person name="Segurens B."/>
            <person name="Dasilva C."/>
            <person name="Salanoubat M."/>
            <person name="Levy M."/>
            <person name="Boudet N."/>
            <person name="Castellano S."/>
            <person name="Anthouard V."/>
            <person name="Jubin C."/>
            <person name="Castelli V."/>
            <person name="Katinka M."/>
            <person name="Vacherie B."/>
            <person name="Biemont C."/>
            <person name="Skalli Z."/>
            <person name="Cattolico L."/>
            <person name="Poulain J."/>
            <person name="De Berardinis V."/>
            <person name="Cruaud C."/>
            <person name="Duprat S."/>
            <person name="Brottier P."/>
            <person name="Coutanceau J.-P."/>
            <person name="Gouzy J."/>
            <person name="Parra G."/>
            <person name="Lardier G."/>
            <person name="Chapple C."/>
            <person name="McKernan K.J."/>
            <person name="McEwan P."/>
            <person name="Bosak S."/>
            <person name="Kellis M."/>
            <person name="Volff J.-N."/>
            <person name="Guigo R."/>
            <person name="Zody M.C."/>
            <person name="Mesirov J."/>
            <person name="Lindblad-Toh K."/>
            <person name="Birren B."/>
            <person name="Nusbaum C."/>
            <person name="Kahn D."/>
            <person name="Robinson-Rechavi M."/>
            <person name="Laudet V."/>
            <person name="Schachter V."/>
            <person name="Quetier F."/>
            <person name="Saurin W."/>
            <person name="Scarpelli C."/>
            <person name="Wincker P."/>
            <person name="Lander E.S."/>
            <person name="Weissenbach J."/>
            <person name="Roest Crollius H."/>
        </authorList>
    </citation>
    <scope>NUCLEOTIDE SEQUENCE [LARGE SCALE GENOMIC DNA]</scope>
</reference>
<comment type="catalytic activity">
    <reaction evidence="9 10">
        <text>L-seryl-[protein] + ATP = O-phospho-L-seryl-[protein] + ADP + H(+)</text>
        <dbReference type="Rhea" id="RHEA:17989"/>
        <dbReference type="Rhea" id="RHEA-COMP:9863"/>
        <dbReference type="Rhea" id="RHEA-COMP:11604"/>
        <dbReference type="ChEBI" id="CHEBI:15378"/>
        <dbReference type="ChEBI" id="CHEBI:29999"/>
        <dbReference type="ChEBI" id="CHEBI:30616"/>
        <dbReference type="ChEBI" id="CHEBI:83421"/>
        <dbReference type="ChEBI" id="CHEBI:456216"/>
        <dbReference type="EC" id="2.7.11.1"/>
    </reaction>
</comment>
<keyword evidence="4 10" id="KW-0808">Transferase</keyword>
<evidence type="ECO:0000256" key="1">
    <source>
        <dbReference type="ARBA" id="ARBA00005505"/>
    </source>
</evidence>
<keyword evidence="5 10" id="KW-0547">Nucleotide-binding</keyword>
<comment type="similarity">
    <text evidence="1 10">Belongs to the protein kinase superfamily. CAMK Ser/Thr protein kinase family. PIM subfamily.</text>
</comment>
<dbReference type="GO" id="GO:0004674">
    <property type="term" value="F:protein serine/threonine kinase activity"/>
    <property type="evidence" value="ECO:0007669"/>
    <property type="project" value="UniProtKB-UniRule"/>
</dbReference>
<evidence type="ECO:0000256" key="3">
    <source>
        <dbReference type="ARBA" id="ARBA00022553"/>
    </source>
</evidence>
<dbReference type="SMART" id="SM00220">
    <property type="entry name" value="S_TKc"/>
    <property type="match status" value="1"/>
</dbReference>
<evidence type="ECO:0000256" key="8">
    <source>
        <dbReference type="ARBA" id="ARBA00047899"/>
    </source>
</evidence>
<evidence type="ECO:0000256" key="2">
    <source>
        <dbReference type="ARBA" id="ARBA00022527"/>
    </source>
</evidence>
<feature type="domain" description="Protein kinase" evidence="14">
    <location>
        <begin position="28"/>
        <end position="292"/>
    </location>
</feature>
<dbReference type="EC" id="2.7.11.1" evidence="10"/>
<evidence type="ECO:0000256" key="9">
    <source>
        <dbReference type="ARBA" id="ARBA00048679"/>
    </source>
</evidence>
<dbReference type="PROSITE" id="PS50011">
    <property type="entry name" value="PROTEIN_KINASE_DOM"/>
    <property type="match status" value="1"/>
</dbReference>
<evidence type="ECO:0000256" key="7">
    <source>
        <dbReference type="ARBA" id="ARBA00022840"/>
    </source>
</evidence>
<dbReference type="GO" id="GO:0007346">
    <property type="term" value="P:regulation of mitotic cell cycle"/>
    <property type="evidence" value="ECO:0007669"/>
    <property type="project" value="TreeGrafter"/>
</dbReference>
<proteinExistence type="inferred from homology"/>
<dbReference type="InterPro" id="IPR017348">
    <property type="entry name" value="PIM1/2/3"/>
</dbReference>
<dbReference type="Pfam" id="PF00069">
    <property type="entry name" value="Pkinase"/>
    <property type="match status" value="1"/>
</dbReference>
<dbReference type="Proteomes" id="UP000007303">
    <property type="component" value="Unassembled WGS sequence"/>
</dbReference>
<evidence type="ECO:0000256" key="6">
    <source>
        <dbReference type="ARBA" id="ARBA00022777"/>
    </source>
</evidence>
<dbReference type="GO" id="GO:0005524">
    <property type="term" value="F:ATP binding"/>
    <property type="evidence" value="ECO:0007669"/>
    <property type="project" value="UniProtKB-UniRule"/>
</dbReference>
<protein>
    <recommendedName>
        <fullName evidence="10">Serine/threonine-protein kinase</fullName>
        <ecNumber evidence="10">2.7.11.1</ecNumber>
    </recommendedName>
</protein>
<dbReference type="Gene3D" id="3.30.200.20">
    <property type="entry name" value="Phosphorylase Kinase, domain 1"/>
    <property type="match status" value="1"/>
</dbReference>
<dbReference type="InterPro" id="IPR051138">
    <property type="entry name" value="PIM_Ser/Thr_kinase"/>
</dbReference>
<feature type="binding site" evidence="12">
    <location>
        <position position="57"/>
    </location>
    <ligand>
        <name>ATP</name>
        <dbReference type="ChEBI" id="CHEBI:30616"/>
    </ligand>
</feature>
<keyword evidence="3" id="KW-0597">Phosphoprotein</keyword>
<reference evidence="15" key="2">
    <citation type="submission" date="2025-08" db="UniProtKB">
        <authorList>
            <consortium name="Ensembl"/>
        </authorList>
    </citation>
    <scope>IDENTIFICATION</scope>
</reference>
<feature type="binding site" evidence="13">
    <location>
        <position position="62"/>
    </location>
    <ligand>
        <name>ATP</name>
        <dbReference type="ChEBI" id="CHEBI:30616"/>
    </ligand>
</feature>
<comment type="catalytic activity">
    <reaction evidence="8 10">
        <text>L-threonyl-[protein] + ATP = O-phospho-L-threonyl-[protein] + ADP + H(+)</text>
        <dbReference type="Rhea" id="RHEA:46608"/>
        <dbReference type="Rhea" id="RHEA-COMP:11060"/>
        <dbReference type="Rhea" id="RHEA-COMP:11605"/>
        <dbReference type="ChEBI" id="CHEBI:15378"/>
        <dbReference type="ChEBI" id="CHEBI:30013"/>
        <dbReference type="ChEBI" id="CHEBI:30616"/>
        <dbReference type="ChEBI" id="CHEBI:61977"/>
        <dbReference type="ChEBI" id="CHEBI:456216"/>
        <dbReference type="EC" id="2.7.11.1"/>
    </reaction>
</comment>
<evidence type="ECO:0000256" key="4">
    <source>
        <dbReference type="ARBA" id="ARBA00022679"/>
    </source>
</evidence>
<dbReference type="InParanoid" id="H3CTI9"/>
<feature type="active site" description="Proton acceptor" evidence="11">
    <location>
        <position position="162"/>
    </location>
</feature>
<evidence type="ECO:0000256" key="5">
    <source>
        <dbReference type="ARBA" id="ARBA00022741"/>
    </source>
</evidence>
<dbReference type="OMA" id="DERIWIK"/>
<dbReference type="GeneTree" id="ENSGT00950000182996"/>
<keyword evidence="6 10" id="KW-0418">Kinase</keyword>
<reference evidence="15" key="3">
    <citation type="submission" date="2025-09" db="UniProtKB">
        <authorList>
            <consortium name="Ensembl"/>
        </authorList>
    </citation>
    <scope>IDENTIFICATION</scope>
</reference>
<dbReference type="InterPro" id="IPR017441">
    <property type="entry name" value="Protein_kinase_ATP_BS"/>
</dbReference>
<dbReference type="PROSITE" id="PS00107">
    <property type="entry name" value="PROTEIN_KINASE_ATP"/>
    <property type="match status" value="1"/>
</dbReference>
<dbReference type="PROSITE" id="PS00108">
    <property type="entry name" value="PROTEIN_KINASE_ST"/>
    <property type="match status" value="1"/>
</dbReference>
<evidence type="ECO:0000256" key="10">
    <source>
        <dbReference type="PIRNR" id="PIRNR037993"/>
    </source>
</evidence>
<name>H3CTI9_TETNG</name>
<evidence type="ECO:0000313" key="16">
    <source>
        <dbReference type="Proteomes" id="UP000007303"/>
    </source>
</evidence>
<dbReference type="Ensembl" id="ENSTNIT00000011755.1">
    <property type="protein sequence ID" value="ENSTNIP00000011573.1"/>
    <property type="gene ID" value="ENSTNIG00000008721.1"/>
</dbReference>
<evidence type="ECO:0000313" key="15">
    <source>
        <dbReference type="Ensembl" id="ENSTNIP00000011573.1"/>
    </source>
</evidence>
<dbReference type="Gene3D" id="1.10.510.10">
    <property type="entry name" value="Transferase(Phosphotransferase) domain 1"/>
    <property type="match status" value="1"/>
</dbReference>
<dbReference type="STRING" id="99883.ENSTNIP00000011573"/>
<dbReference type="InterPro" id="IPR008271">
    <property type="entry name" value="Ser/Thr_kinase_AS"/>
</dbReference>
<dbReference type="GO" id="GO:0005737">
    <property type="term" value="C:cytoplasm"/>
    <property type="evidence" value="ECO:0007669"/>
    <property type="project" value="UniProtKB-UniRule"/>
</dbReference>
<dbReference type="PANTHER" id="PTHR22984:SF11">
    <property type="entry name" value="AURORA KINASE-RELATED"/>
    <property type="match status" value="1"/>
</dbReference>
<dbReference type="InterPro" id="IPR000719">
    <property type="entry name" value="Prot_kinase_dom"/>
</dbReference>
<feature type="binding site" evidence="12">
    <location>
        <position position="117"/>
    </location>
    <ligand>
        <name>ATP</name>
        <dbReference type="ChEBI" id="CHEBI:30616"/>
    </ligand>
</feature>
<keyword evidence="7 10" id="KW-0067">ATP-binding</keyword>
<dbReference type="SUPFAM" id="SSF56112">
    <property type="entry name" value="Protein kinase-like (PK-like)"/>
    <property type="match status" value="1"/>
</dbReference>
<organism evidence="15 16">
    <name type="scientific">Tetraodon nigroviridis</name>
    <name type="common">Spotted green pufferfish</name>
    <name type="synonym">Chelonodon nigroviridis</name>
    <dbReference type="NCBI Taxonomy" id="99883"/>
    <lineage>
        <taxon>Eukaryota</taxon>
        <taxon>Metazoa</taxon>
        <taxon>Chordata</taxon>
        <taxon>Craniata</taxon>
        <taxon>Vertebrata</taxon>
        <taxon>Euteleostomi</taxon>
        <taxon>Actinopterygii</taxon>
        <taxon>Neopterygii</taxon>
        <taxon>Teleostei</taxon>
        <taxon>Neoteleostei</taxon>
        <taxon>Acanthomorphata</taxon>
        <taxon>Eupercaria</taxon>
        <taxon>Tetraodontiformes</taxon>
        <taxon>Tetradontoidea</taxon>
        <taxon>Tetraodontidae</taxon>
        <taxon>Tetraodon</taxon>
    </lineage>
</organism>
<dbReference type="AlphaFoldDB" id="H3CTI9"/>
<sequence length="293" mass="33400">DQRLGDATKRMSSVFMATKGADDFKSEYIQSSLIGRGGFGNVYAGHRAADSVPVAIKYVPKKLVKNVQYINGEPYMVPNEVLLMLVTAGGPESKGKSAAIALLDWCDLDEQIVLVMERPVNCRNLVSYMDQCPLQEALLKDIMRQLVDAAIYMHSVEVFHQDIKCDNILIEEDEELKNIRVRVIDFGSGYLTIQKQHSLAGTVFYEPPMINKQKIYEGSPTTVWQLGGVLYDMLVGRKRFNTQLFLLDESKFFDDLKELTVSEDCLNFLRMCLNINSKERLTLEELRKHPWFQ</sequence>
<dbReference type="PANTHER" id="PTHR22984">
    <property type="entry name" value="SERINE/THREONINE-PROTEIN KINASE PIM"/>
    <property type="match status" value="1"/>
</dbReference>
<evidence type="ECO:0000256" key="12">
    <source>
        <dbReference type="PIRSR" id="PIRSR037993-2"/>
    </source>
</evidence>
<keyword evidence="16" id="KW-1185">Reference proteome</keyword>
<evidence type="ECO:0000256" key="11">
    <source>
        <dbReference type="PIRSR" id="PIRSR037993-1"/>
    </source>
</evidence>
<accession>H3CTI9</accession>
<dbReference type="PIRSF" id="PIRSF037993">
    <property type="entry name" value="STPK_Pim-1"/>
    <property type="match status" value="1"/>
</dbReference>
<dbReference type="HOGENOM" id="CLU_000288_63_0_1"/>